<gene>
    <name evidence="1" type="ORF">TeGR_g7184</name>
</gene>
<dbReference type="NCBIfam" id="TIGR02167">
    <property type="entry name" value="Liste_lipo_26"/>
    <property type="match status" value="2"/>
</dbReference>
<dbReference type="Proteomes" id="UP001165060">
    <property type="component" value="Unassembled WGS sequence"/>
</dbReference>
<reference evidence="1 2" key="1">
    <citation type="journal article" date="2023" name="Commun. Biol.">
        <title>Genome analysis of Parmales, the sister group of diatoms, reveals the evolutionary specialization of diatoms from phago-mixotrophs to photoautotrophs.</title>
        <authorList>
            <person name="Ban H."/>
            <person name="Sato S."/>
            <person name="Yoshikawa S."/>
            <person name="Yamada K."/>
            <person name="Nakamura Y."/>
            <person name="Ichinomiya M."/>
            <person name="Sato N."/>
            <person name="Blanc-Mathieu R."/>
            <person name="Endo H."/>
            <person name="Kuwata A."/>
            <person name="Ogata H."/>
        </authorList>
    </citation>
    <scope>NUCLEOTIDE SEQUENCE [LARGE SCALE GENOMIC DNA]</scope>
</reference>
<accession>A0ABQ6N2B5</accession>
<name>A0ABQ6N2B5_9STRA</name>
<proteinExistence type="predicted"/>
<dbReference type="InterPro" id="IPR005046">
    <property type="entry name" value="DUF285"/>
</dbReference>
<evidence type="ECO:0000313" key="2">
    <source>
        <dbReference type="Proteomes" id="UP001165060"/>
    </source>
</evidence>
<dbReference type="Pfam" id="PF03382">
    <property type="entry name" value="DUF285"/>
    <property type="match status" value="1"/>
</dbReference>
<dbReference type="EMBL" id="BRYB01004863">
    <property type="protein sequence ID" value="GMI38115.1"/>
    <property type="molecule type" value="Genomic_DNA"/>
</dbReference>
<dbReference type="InterPro" id="IPR011889">
    <property type="entry name" value="Liste_lipo_26"/>
</dbReference>
<feature type="non-terminal residue" evidence="1">
    <location>
        <position position="136"/>
    </location>
</feature>
<sequence length="136" mass="14315">MFKLFLSKGSFDEDIGGWDTSKVSNMQSMFMDASAFDQDISGWDTSKCTAMSGMFYNADAFDQDISPWCVALISSEPSSFGYEGTEPSWGETCGTPCDTGANGDVCQNGGTATGSIPFGSEVTSDSVADNCSCTCA</sequence>
<evidence type="ECO:0000313" key="1">
    <source>
        <dbReference type="EMBL" id="GMI38115.1"/>
    </source>
</evidence>
<protein>
    <recommendedName>
        <fullName evidence="3">BspA family leucine-rich repeat surface protein</fullName>
    </recommendedName>
</protein>
<comment type="caution">
    <text evidence="1">The sequence shown here is derived from an EMBL/GenBank/DDBJ whole genome shotgun (WGS) entry which is preliminary data.</text>
</comment>
<organism evidence="1 2">
    <name type="scientific">Tetraparma gracilis</name>
    <dbReference type="NCBI Taxonomy" id="2962635"/>
    <lineage>
        <taxon>Eukaryota</taxon>
        <taxon>Sar</taxon>
        <taxon>Stramenopiles</taxon>
        <taxon>Ochrophyta</taxon>
        <taxon>Bolidophyceae</taxon>
        <taxon>Parmales</taxon>
        <taxon>Triparmaceae</taxon>
        <taxon>Tetraparma</taxon>
    </lineage>
</organism>
<evidence type="ECO:0008006" key="3">
    <source>
        <dbReference type="Google" id="ProtNLM"/>
    </source>
</evidence>
<keyword evidence="2" id="KW-1185">Reference proteome</keyword>